<proteinExistence type="inferred from homology"/>
<name>A0ABX1MS04_9RHOO</name>
<protein>
    <submittedName>
        <fullName evidence="3">SDR family oxidoreductase</fullName>
    </submittedName>
</protein>
<reference evidence="3 4" key="1">
    <citation type="submission" date="2019-12" db="EMBL/GenBank/DDBJ databases">
        <title>Comparative genomics gives insights into the taxonomy of the Azoarcus-Aromatoleum group and reveals separate origins of nif in the plant-associated Azoarcus and non-plant-associated Aromatoleum sub-groups.</title>
        <authorList>
            <person name="Lafos M."/>
            <person name="Maluk M."/>
            <person name="Batista M."/>
            <person name="Junghare M."/>
            <person name="Carmona M."/>
            <person name="Faoro H."/>
            <person name="Cruz L.M."/>
            <person name="Battistoni F."/>
            <person name="De Souza E."/>
            <person name="Pedrosa F."/>
            <person name="Chen W.-M."/>
            <person name="Poole P.S."/>
            <person name="Dixon R.A."/>
            <person name="James E.K."/>
        </authorList>
    </citation>
    <scope>NUCLEOTIDE SEQUENCE [LARGE SCALE GENOMIC DNA]</scope>
    <source>
        <strain evidence="3 4">ToN1</strain>
    </source>
</reference>
<dbReference type="Pfam" id="PF13561">
    <property type="entry name" value="adh_short_C2"/>
    <property type="match status" value="1"/>
</dbReference>
<sequence>MNPTATPSPTLPNSSPRFDLDGRVALVTGAGANGGIGHALALGFARAGARVAIADIDADGLAQTARELAAIGPAPLARVVDIADAEAVEALFAAIDEDIGRLDILVNVPFVFPARVRPHELAPVDWERMLAVNLSGYFRCCQAALRRMLLVGQGSIINIGSNAGESALGRGALPYGCTKAAVHQMTRELAVEYAGAGIRVNAILPAQTLTPGLRGHLDNPRFRDQVLPRILAGLPQGRLLEPEDYVGPAIFLASDAARAVNGVLLPVDGGNLAMNAGGSHTWPG</sequence>
<dbReference type="PANTHER" id="PTHR42760:SF115">
    <property type="entry name" value="3-OXOACYL-[ACYL-CARRIER-PROTEIN] REDUCTASE FABG"/>
    <property type="match status" value="1"/>
</dbReference>
<evidence type="ECO:0000256" key="1">
    <source>
        <dbReference type="ARBA" id="ARBA00006484"/>
    </source>
</evidence>
<dbReference type="PRINTS" id="PR00080">
    <property type="entry name" value="SDRFAMILY"/>
</dbReference>
<dbReference type="InterPro" id="IPR020904">
    <property type="entry name" value="Sc_DH/Rdtase_CS"/>
</dbReference>
<dbReference type="InterPro" id="IPR036291">
    <property type="entry name" value="NAD(P)-bd_dom_sf"/>
</dbReference>
<dbReference type="SUPFAM" id="SSF51735">
    <property type="entry name" value="NAD(P)-binding Rossmann-fold domains"/>
    <property type="match status" value="1"/>
</dbReference>
<comment type="similarity">
    <text evidence="1">Belongs to the short-chain dehydrogenases/reductases (SDR) family.</text>
</comment>
<evidence type="ECO:0000313" key="3">
    <source>
        <dbReference type="EMBL" id="NMF90710.1"/>
    </source>
</evidence>
<dbReference type="RefSeq" id="WP_169208044.1">
    <property type="nucleotide sequence ID" value="NZ_CP059560.1"/>
</dbReference>
<dbReference type="PANTHER" id="PTHR42760">
    <property type="entry name" value="SHORT-CHAIN DEHYDROGENASES/REDUCTASES FAMILY MEMBER"/>
    <property type="match status" value="1"/>
</dbReference>
<evidence type="ECO:0000313" key="4">
    <source>
        <dbReference type="Proteomes" id="UP000652074"/>
    </source>
</evidence>
<keyword evidence="4" id="KW-1185">Reference proteome</keyword>
<evidence type="ECO:0000256" key="2">
    <source>
        <dbReference type="ARBA" id="ARBA00023002"/>
    </source>
</evidence>
<comment type="caution">
    <text evidence="3">The sequence shown here is derived from an EMBL/GenBank/DDBJ whole genome shotgun (WGS) entry which is preliminary data.</text>
</comment>
<dbReference type="Gene3D" id="3.40.50.720">
    <property type="entry name" value="NAD(P)-binding Rossmann-like Domain"/>
    <property type="match status" value="1"/>
</dbReference>
<keyword evidence="2" id="KW-0560">Oxidoreductase</keyword>
<accession>A0ABX1MS04</accession>
<dbReference type="InterPro" id="IPR002347">
    <property type="entry name" value="SDR_fam"/>
</dbReference>
<dbReference type="EMBL" id="WTVR01000049">
    <property type="protein sequence ID" value="NMF90710.1"/>
    <property type="molecule type" value="Genomic_DNA"/>
</dbReference>
<gene>
    <name evidence="3" type="ORF">GPA26_19755</name>
</gene>
<organism evidence="3 4">
    <name type="scientific">Aromatoleum petrolei</name>
    <dbReference type="NCBI Taxonomy" id="76116"/>
    <lineage>
        <taxon>Bacteria</taxon>
        <taxon>Pseudomonadati</taxon>
        <taxon>Pseudomonadota</taxon>
        <taxon>Betaproteobacteria</taxon>
        <taxon>Rhodocyclales</taxon>
        <taxon>Rhodocyclaceae</taxon>
        <taxon>Aromatoleum</taxon>
    </lineage>
</organism>
<dbReference type="PROSITE" id="PS00061">
    <property type="entry name" value="ADH_SHORT"/>
    <property type="match status" value="1"/>
</dbReference>
<dbReference type="Proteomes" id="UP000652074">
    <property type="component" value="Unassembled WGS sequence"/>
</dbReference>
<dbReference type="CDD" id="cd05233">
    <property type="entry name" value="SDR_c"/>
    <property type="match status" value="1"/>
</dbReference>
<dbReference type="PRINTS" id="PR00081">
    <property type="entry name" value="GDHRDH"/>
</dbReference>